<sequence length="296" mass="33483">MDVLISLIPSLSNTSDNEVEDNDSTNSENANNGDIIQSKGEKDGGDIDNCRTENILRNFNLVEKNKMKRLNQESDDRDETTYTTNDDNERSTYNLRRKRKKLLNTEIDYNSHDHESDNIDVLTVNDTVHSSDSGIDCDTQTRLQSPVDDLYDSSEATSVSSDNSDNSNNSDDKQLSRNLQVNNNDNVDNVDNVDNDELNNSISNMISGAAIDVTGKTLLKFAGVYVNNIRTNELKTKLSSMQQLREGKNLHPISIGRPKDCIEWLRSDDGMALWKNRPARMIHVKKKRSRKPNSQR</sequence>
<accession>A0A9N9AI30</accession>
<protein>
    <submittedName>
        <fullName evidence="2">5410_t:CDS:1</fullName>
    </submittedName>
</protein>
<organism evidence="2 3">
    <name type="scientific">Racocetra fulgida</name>
    <dbReference type="NCBI Taxonomy" id="60492"/>
    <lineage>
        <taxon>Eukaryota</taxon>
        <taxon>Fungi</taxon>
        <taxon>Fungi incertae sedis</taxon>
        <taxon>Mucoromycota</taxon>
        <taxon>Glomeromycotina</taxon>
        <taxon>Glomeromycetes</taxon>
        <taxon>Diversisporales</taxon>
        <taxon>Gigasporaceae</taxon>
        <taxon>Racocetra</taxon>
    </lineage>
</organism>
<feature type="region of interest" description="Disordered" evidence="1">
    <location>
        <begin position="151"/>
        <end position="192"/>
    </location>
</feature>
<evidence type="ECO:0000313" key="3">
    <source>
        <dbReference type="Proteomes" id="UP000789396"/>
    </source>
</evidence>
<dbReference type="AlphaFoldDB" id="A0A9N9AI30"/>
<feature type="compositionally biased region" description="Low complexity" evidence="1">
    <location>
        <begin position="160"/>
        <end position="169"/>
    </location>
</feature>
<dbReference type="EMBL" id="CAJVPZ010003638">
    <property type="protein sequence ID" value="CAG8533397.1"/>
    <property type="molecule type" value="Genomic_DNA"/>
</dbReference>
<proteinExistence type="predicted"/>
<keyword evidence="3" id="KW-1185">Reference proteome</keyword>
<name>A0A9N9AI30_9GLOM</name>
<feature type="compositionally biased region" description="Low complexity" evidence="1">
    <location>
        <begin position="181"/>
        <end position="190"/>
    </location>
</feature>
<comment type="caution">
    <text evidence="2">The sequence shown here is derived from an EMBL/GenBank/DDBJ whole genome shotgun (WGS) entry which is preliminary data.</text>
</comment>
<feature type="region of interest" description="Disordered" evidence="1">
    <location>
        <begin position="8"/>
        <end position="47"/>
    </location>
</feature>
<evidence type="ECO:0000313" key="2">
    <source>
        <dbReference type="EMBL" id="CAG8533397.1"/>
    </source>
</evidence>
<gene>
    <name evidence="2" type="ORF">RFULGI_LOCUS3893</name>
</gene>
<evidence type="ECO:0000256" key="1">
    <source>
        <dbReference type="SAM" id="MobiDB-lite"/>
    </source>
</evidence>
<feature type="region of interest" description="Disordered" evidence="1">
    <location>
        <begin position="70"/>
        <end position="91"/>
    </location>
</feature>
<reference evidence="2" key="1">
    <citation type="submission" date="2021-06" db="EMBL/GenBank/DDBJ databases">
        <authorList>
            <person name="Kallberg Y."/>
            <person name="Tangrot J."/>
            <person name="Rosling A."/>
        </authorList>
    </citation>
    <scope>NUCLEOTIDE SEQUENCE</scope>
    <source>
        <strain evidence="2">IN212</strain>
    </source>
</reference>
<feature type="compositionally biased region" description="Polar residues" evidence="1">
    <location>
        <begin position="24"/>
        <end position="35"/>
    </location>
</feature>
<dbReference type="Proteomes" id="UP000789396">
    <property type="component" value="Unassembled WGS sequence"/>
</dbReference>
<dbReference type="OrthoDB" id="2431042at2759"/>